<reference evidence="1 2" key="1">
    <citation type="submission" date="2019-10" db="EMBL/GenBank/DDBJ databases">
        <title>Draft genome sequence of Marinobacter hydrocarbonoclasticus NCT7M from the microbiome of the marine copepod.</title>
        <authorList>
            <person name="Nuttall R."/>
            <person name="Sharma G."/>
            <person name="Moisander P."/>
        </authorList>
    </citation>
    <scope>NUCLEOTIDE SEQUENCE [LARGE SCALE GENOMIC DNA]</scope>
    <source>
        <strain evidence="1 2">NCT7M</strain>
    </source>
</reference>
<protein>
    <submittedName>
        <fullName evidence="1">Uncharacterized protein</fullName>
    </submittedName>
</protein>
<proteinExistence type="predicted"/>
<evidence type="ECO:0000313" key="2">
    <source>
        <dbReference type="Proteomes" id="UP000469950"/>
    </source>
</evidence>
<dbReference type="Proteomes" id="UP000469950">
    <property type="component" value="Unassembled WGS sequence"/>
</dbReference>
<sequence length="142" mass="14647">MNSNVPMTTRNPLVAAIAPSNQAAGAQSTGWISVADYFNFMALVNVGALGASGTVDAKIEQAQDSSGTGAKDVTGKAITQITANNKTAALDINQNDIDVTNGFTHIRLTITVGTAACDTAATVIGAYARYEKPENNQADEVV</sequence>
<organism evidence="1 2">
    <name type="scientific">Marinobacter nauticus</name>
    <name type="common">Marinobacter hydrocarbonoclasticus</name>
    <name type="synonym">Marinobacter aquaeolei</name>
    <dbReference type="NCBI Taxonomy" id="2743"/>
    <lineage>
        <taxon>Bacteria</taxon>
        <taxon>Pseudomonadati</taxon>
        <taxon>Pseudomonadota</taxon>
        <taxon>Gammaproteobacteria</taxon>
        <taxon>Pseudomonadales</taxon>
        <taxon>Marinobacteraceae</taxon>
        <taxon>Marinobacter</taxon>
    </lineage>
</organism>
<gene>
    <name evidence="1" type="ORF">F6453_2324</name>
</gene>
<dbReference type="AlphaFoldDB" id="A0A833JNX4"/>
<dbReference type="EMBL" id="WBMP01000009">
    <property type="protein sequence ID" value="KAE8545352.1"/>
    <property type="molecule type" value="Genomic_DNA"/>
</dbReference>
<accession>A0A833JNX4</accession>
<name>A0A833JNX4_MARNT</name>
<dbReference type="RefSeq" id="WP_153740913.1">
    <property type="nucleotide sequence ID" value="NZ_WBMP01000009.1"/>
</dbReference>
<comment type="caution">
    <text evidence="1">The sequence shown here is derived from an EMBL/GenBank/DDBJ whole genome shotgun (WGS) entry which is preliminary data.</text>
</comment>
<evidence type="ECO:0000313" key="1">
    <source>
        <dbReference type="EMBL" id="KAE8545352.1"/>
    </source>
</evidence>